<keyword evidence="3" id="KW-1185">Reference proteome</keyword>
<organism evidence="2 3">
    <name type="scientific">Kytococcus aerolatus</name>
    <dbReference type="NCBI Taxonomy" id="592308"/>
    <lineage>
        <taxon>Bacteria</taxon>
        <taxon>Bacillati</taxon>
        <taxon>Actinomycetota</taxon>
        <taxon>Actinomycetes</taxon>
        <taxon>Micrococcales</taxon>
        <taxon>Kytococcaceae</taxon>
        <taxon>Kytococcus</taxon>
    </lineage>
</organism>
<dbReference type="GO" id="GO:0005829">
    <property type="term" value="C:cytosol"/>
    <property type="evidence" value="ECO:0007669"/>
    <property type="project" value="TreeGrafter"/>
</dbReference>
<dbReference type="Pfam" id="PF18614">
    <property type="entry name" value="RNase_II_C_S1"/>
    <property type="match status" value="1"/>
</dbReference>
<dbReference type="InterPro" id="IPR001900">
    <property type="entry name" value="RNase_II/R"/>
</dbReference>
<reference evidence="2 3" key="1">
    <citation type="submission" date="2017-06" db="EMBL/GenBank/DDBJ databases">
        <authorList>
            <person name="Kim H.J."/>
            <person name="Triplett B.A."/>
        </authorList>
    </citation>
    <scope>NUCLEOTIDE SEQUENCE [LARGE SCALE GENOMIC DNA]</scope>
    <source>
        <strain evidence="2 3">DSM 22179</strain>
    </source>
</reference>
<evidence type="ECO:0000313" key="3">
    <source>
        <dbReference type="Proteomes" id="UP000198122"/>
    </source>
</evidence>
<dbReference type="Proteomes" id="UP000198122">
    <property type="component" value="Unassembled WGS sequence"/>
</dbReference>
<dbReference type="OrthoDB" id="5800376at2"/>
<dbReference type="AlphaFoldDB" id="A0A212U2Z9"/>
<dbReference type="GO" id="GO:0004540">
    <property type="term" value="F:RNA nuclease activity"/>
    <property type="evidence" value="ECO:0007669"/>
    <property type="project" value="InterPro"/>
</dbReference>
<sequence>MAHPHVTMQPGPAGIPPAAGEELRTAFARIRAEHEIPGEFPEPVQSESERIATGLTLPERDERAVEFVTIDPEGSMDLDQALCIEPSEDGYRVRYAIADVPGIVPHDGEIAAEALRRGLTVYCPDERSPLHPPVLSEGAASLLPEEDRPALVWDLLLDGAGRLQQTDLYRAAVRSRRRYTYVEAQAAIDDGTAEQNLALLREVGEHRIALERERGGATLPMPEQVVEQDGEGFTLQFRPLLPAEDWNAQISLLAGMAAAELMLRGGIGILRTMPDPEPQDVDRLRRQARALDVQWADDQDYGDFLATLDPANGLHLYLVHESTMLFRGAGYTVFDGAAPEVDSHSAIAAPYAHVTAPLRRLVDRYGLEICLALAAGEEVPAWLREALPTVPEVMQEADQRAKAVERACVDAVEAAALAPHAGEEFEATAVDVQPEKQRVEVQLLNPAVIERASGVAEPGQTVRVRLEAASVAEGTVELTVL</sequence>
<dbReference type="InterPro" id="IPR012340">
    <property type="entry name" value="NA-bd_OB-fold"/>
</dbReference>
<dbReference type="PANTHER" id="PTHR23355">
    <property type="entry name" value="RIBONUCLEASE"/>
    <property type="match status" value="1"/>
</dbReference>
<feature type="domain" description="RNB" evidence="1">
    <location>
        <begin position="59"/>
        <end position="376"/>
    </location>
</feature>
<dbReference type="SMART" id="SM00955">
    <property type="entry name" value="RNB"/>
    <property type="match status" value="1"/>
</dbReference>
<dbReference type="InterPro" id="IPR040596">
    <property type="entry name" value="RNase_II_C_S1"/>
</dbReference>
<dbReference type="EMBL" id="FYEZ01000002">
    <property type="protein sequence ID" value="SNC72491.1"/>
    <property type="molecule type" value="Genomic_DNA"/>
</dbReference>
<name>A0A212U2Z9_9MICO</name>
<evidence type="ECO:0000259" key="1">
    <source>
        <dbReference type="SMART" id="SM00955"/>
    </source>
</evidence>
<dbReference type="PANTHER" id="PTHR23355:SF9">
    <property type="entry name" value="DIS3-LIKE EXONUCLEASE 2"/>
    <property type="match status" value="1"/>
</dbReference>
<protein>
    <submittedName>
        <fullName evidence="2">RNB domain-containing protein</fullName>
    </submittedName>
</protein>
<gene>
    <name evidence="2" type="ORF">SAMN05445756_1864</name>
</gene>
<dbReference type="InterPro" id="IPR050180">
    <property type="entry name" value="RNR_Ribonuclease"/>
</dbReference>
<dbReference type="RefSeq" id="WP_088818792.1">
    <property type="nucleotide sequence ID" value="NZ_FYEZ01000002.1"/>
</dbReference>
<evidence type="ECO:0000313" key="2">
    <source>
        <dbReference type="EMBL" id="SNC72491.1"/>
    </source>
</evidence>
<dbReference type="Pfam" id="PF00773">
    <property type="entry name" value="RNB"/>
    <property type="match status" value="1"/>
</dbReference>
<dbReference type="GO" id="GO:0003723">
    <property type="term" value="F:RNA binding"/>
    <property type="evidence" value="ECO:0007669"/>
    <property type="project" value="InterPro"/>
</dbReference>
<proteinExistence type="predicted"/>
<dbReference type="SUPFAM" id="SSF50249">
    <property type="entry name" value="Nucleic acid-binding proteins"/>
    <property type="match status" value="1"/>
</dbReference>
<dbReference type="GO" id="GO:0006402">
    <property type="term" value="P:mRNA catabolic process"/>
    <property type="evidence" value="ECO:0007669"/>
    <property type="project" value="TreeGrafter"/>
</dbReference>
<accession>A0A212U2Z9</accession>